<dbReference type="OrthoDB" id="335891at2157"/>
<dbReference type="InterPro" id="IPR049699">
    <property type="entry name" value="HVO_2142-like"/>
</dbReference>
<dbReference type="eggNOG" id="arCOG04457">
    <property type="taxonomic scope" value="Archaea"/>
</dbReference>
<dbReference type="EMBL" id="AOIV01000037">
    <property type="protein sequence ID" value="ELZ28470.1"/>
    <property type="molecule type" value="Genomic_DNA"/>
</dbReference>
<dbReference type="RefSeq" id="WP_008388263.1">
    <property type="nucleotide sequence ID" value="NZ_AOIV01000037.1"/>
</dbReference>
<dbReference type="AlphaFoldDB" id="M0CZ26"/>
<dbReference type="Proteomes" id="UP000011513">
    <property type="component" value="Unassembled WGS sequence"/>
</dbReference>
<dbReference type="InParanoid" id="M0CZ26"/>
<protein>
    <recommendedName>
        <fullName evidence="3">Small CPxCG-related zinc finger protein</fullName>
    </recommendedName>
</protein>
<name>M0CZ26_HALPD</name>
<organism evidence="1 2">
    <name type="scientific">Halogeometricum pallidum JCM 14848</name>
    <dbReference type="NCBI Taxonomy" id="1227487"/>
    <lineage>
        <taxon>Archaea</taxon>
        <taxon>Methanobacteriati</taxon>
        <taxon>Methanobacteriota</taxon>
        <taxon>Stenosarchaea group</taxon>
        <taxon>Halobacteria</taxon>
        <taxon>Halobacteriales</taxon>
        <taxon>Haloferacaceae</taxon>
        <taxon>Halogeometricum</taxon>
    </lineage>
</organism>
<evidence type="ECO:0000313" key="2">
    <source>
        <dbReference type="Proteomes" id="UP000011513"/>
    </source>
</evidence>
<gene>
    <name evidence="1" type="ORF">C474_15219</name>
</gene>
<dbReference type="NCBIfam" id="NF041913">
    <property type="entry name" value="HVO_2142"/>
    <property type="match status" value="1"/>
</dbReference>
<sequence>MSLERPQDVPPEWCPDCGDELLFSGTQSAGYAQFFCQNCRYRHDVYVGCAASGPATDDSVTASGDR</sequence>
<evidence type="ECO:0000313" key="1">
    <source>
        <dbReference type="EMBL" id="ELZ28470.1"/>
    </source>
</evidence>
<reference evidence="1 2" key="1">
    <citation type="journal article" date="2014" name="PLoS Genet.">
        <title>Phylogenetically driven sequencing of extremely halophilic archaea reveals strategies for static and dynamic osmo-response.</title>
        <authorList>
            <person name="Becker E.A."/>
            <person name="Seitzer P.M."/>
            <person name="Tritt A."/>
            <person name="Larsen D."/>
            <person name="Krusor M."/>
            <person name="Yao A.I."/>
            <person name="Wu D."/>
            <person name="Madern D."/>
            <person name="Eisen J.A."/>
            <person name="Darling A.E."/>
            <person name="Facciotti M.T."/>
        </authorList>
    </citation>
    <scope>NUCLEOTIDE SEQUENCE [LARGE SCALE GENOMIC DNA]</scope>
    <source>
        <strain evidence="1 2">JCM 14848</strain>
    </source>
</reference>
<comment type="caution">
    <text evidence="1">The sequence shown here is derived from an EMBL/GenBank/DDBJ whole genome shotgun (WGS) entry which is preliminary data.</text>
</comment>
<proteinExistence type="predicted"/>
<evidence type="ECO:0008006" key="3">
    <source>
        <dbReference type="Google" id="ProtNLM"/>
    </source>
</evidence>
<keyword evidence="2" id="KW-1185">Reference proteome</keyword>
<accession>M0CZ26</accession>